<name>A0A3M7QZI4_BRAPC</name>
<dbReference type="EMBL" id="REGN01004631">
    <property type="protein sequence ID" value="RNA16770.1"/>
    <property type="molecule type" value="Genomic_DNA"/>
</dbReference>
<sequence>MHYLNFEKARNSLETNRSERKAYIQKIFKNLSHIVLIDKEEIKGLMKNNFLMKFTFSKFGLYYQIITIDFVEKKGDYILKFCCHDSIKTCQNKNVHKNPTNRIELTDEAYSDSVRSLGVSGSFSSLLRKRRQGKHLRTIRLIKSFISIDGGFSA</sequence>
<dbReference type="Proteomes" id="UP000276133">
    <property type="component" value="Unassembled WGS sequence"/>
</dbReference>
<organism evidence="1 2">
    <name type="scientific">Brachionus plicatilis</name>
    <name type="common">Marine rotifer</name>
    <name type="synonym">Brachionus muelleri</name>
    <dbReference type="NCBI Taxonomy" id="10195"/>
    <lineage>
        <taxon>Eukaryota</taxon>
        <taxon>Metazoa</taxon>
        <taxon>Spiralia</taxon>
        <taxon>Gnathifera</taxon>
        <taxon>Rotifera</taxon>
        <taxon>Eurotatoria</taxon>
        <taxon>Monogononta</taxon>
        <taxon>Pseudotrocha</taxon>
        <taxon>Ploima</taxon>
        <taxon>Brachionidae</taxon>
        <taxon>Brachionus</taxon>
    </lineage>
</organism>
<evidence type="ECO:0000313" key="2">
    <source>
        <dbReference type="Proteomes" id="UP000276133"/>
    </source>
</evidence>
<protein>
    <submittedName>
        <fullName evidence="1">Uncharacterized protein</fullName>
    </submittedName>
</protein>
<reference evidence="1 2" key="1">
    <citation type="journal article" date="2018" name="Sci. Rep.">
        <title>Genomic signatures of local adaptation to the degree of environmental predictability in rotifers.</title>
        <authorList>
            <person name="Franch-Gras L."/>
            <person name="Hahn C."/>
            <person name="Garcia-Roger E.M."/>
            <person name="Carmona M.J."/>
            <person name="Serra M."/>
            <person name="Gomez A."/>
        </authorList>
    </citation>
    <scope>NUCLEOTIDE SEQUENCE [LARGE SCALE GENOMIC DNA]</scope>
    <source>
        <strain evidence="1">HYR1</strain>
    </source>
</reference>
<keyword evidence="2" id="KW-1185">Reference proteome</keyword>
<comment type="caution">
    <text evidence="1">The sequence shown here is derived from an EMBL/GenBank/DDBJ whole genome shotgun (WGS) entry which is preliminary data.</text>
</comment>
<evidence type="ECO:0000313" key="1">
    <source>
        <dbReference type="EMBL" id="RNA16770.1"/>
    </source>
</evidence>
<gene>
    <name evidence="1" type="ORF">BpHYR1_003041</name>
</gene>
<proteinExistence type="predicted"/>
<dbReference type="AlphaFoldDB" id="A0A3M7QZI4"/>
<accession>A0A3M7QZI4</accession>